<evidence type="ECO:0000313" key="3">
    <source>
        <dbReference type="RefSeq" id="XP_016946006.3"/>
    </source>
</evidence>
<dbReference type="GeneID" id="108021692"/>
<keyword evidence="1" id="KW-0175">Coiled coil</keyword>
<reference evidence="2" key="1">
    <citation type="submission" date="2025-05" db="UniProtKB">
        <authorList>
            <consortium name="RefSeq"/>
        </authorList>
    </citation>
    <scope>NUCLEOTIDE SEQUENCE [LARGE SCALE GENOMIC DNA]</scope>
</reference>
<dbReference type="AlphaFoldDB" id="A0AB39ZZL8"/>
<name>A0AB39ZZL8_DROSZ</name>
<sequence>MICQTFFRIAKIFSKEFKVHFFLAIFLKLFNKSKSIKFKLFLHFNILLHKMEGQEEKTLHCPCEKSSCPETDDSMDRQQMLLSQPELWNQRKTDASLRVFTTVMLHTWRQRRKEVRELQEVVQRLQCSSMKSKNELHVYGTLMRVEQKRNRELQMQLKQSEMSIDQVRSSCESLASSVRNLTTEKIQLQSDLEQRSQKYDELEEMSSRTQKLLSTAHMEQSNLQRQLTDEQRTSKQMQRELELLIKEVVLAESREAKYHQVRDWYHRKLVQKEEKIRNQRGDISALEERLLAIKEQTGELEKLRESAVRMTAQITELRQELSQSRTSFFSVLGESSSRLSLRRLHNHVVAPLQGSQLWVKIRRYSSNVMCMFCLYLLPGMPVTRHSQK</sequence>
<reference evidence="3" key="2">
    <citation type="submission" date="2025-08" db="UniProtKB">
        <authorList>
            <consortium name="RefSeq"/>
        </authorList>
    </citation>
    <scope>IDENTIFICATION</scope>
</reference>
<proteinExistence type="predicted"/>
<evidence type="ECO:0000313" key="2">
    <source>
        <dbReference type="Proteomes" id="UP001652628"/>
    </source>
</evidence>
<evidence type="ECO:0000256" key="1">
    <source>
        <dbReference type="SAM" id="Coils"/>
    </source>
</evidence>
<dbReference type="Proteomes" id="UP001652628">
    <property type="component" value="Chromosome 2L"/>
</dbReference>
<protein>
    <submittedName>
        <fullName evidence="3">Filamin A-interacting protein 1-like</fullName>
    </submittedName>
</protein>
<keyword evidence="2" id="KW-1185">Reference proteome</keyword>
<gene>
    <name evidence="3" type="primary">LOC108021692</name>
</gene>
<feature type="coiled-coil region" evidence="1">
    <location>
        <begin position="115"/>
        <end position="320"/>
    </location>
</feature>
<dbReference type="RefSeq" id="XP_016946006.3">
    <property type="nucleotide sequence ID" value="XM_017090517.4"/>
</dbReference>
<organism evidence="2 3">
    <name type="scientific">Drosophila suzukii</name>
    <name type="common">Spotted-wing drosophila fruit fly</name>
    <dbReference type="NCBI Taxonomy" id="28584"/>
    <lineage>
        <taxon>Eukaryota</taxon>
        <taxon>Metazoa</taxon>
        <taxon>Ecdysozoa</taxon>
        <taxon>Arthropoda</taxon>
        <taxon>Hexapoda</taxon>
        <taxon>Insecta</taxon>
        <taxon>Pterygota</taxon>
        <taxon>Neoptera</taxon>
        <taxon>Endopterygota</taxon>
        <taxon>Diptera</taxon>
        <taxon>Brachycera</taxon>
        <taxon>Muscomorpha</taxon>
        <taxon>Ephydroidea</taxon>
        <taxon>Drosophilidae</taxon>
        <taxon>Drosophila</taxon>
        <taxon>Sophophora</taxon>
    </lineage>
</organism>
<accession>A0AB39ZZL8</accession>